<name>A0A397UUU3_9GLOM</name>
<reference evidence="3 4" key="1">
    <citation type="submission" date="2018-06" db="EMBL/GenBank/DDBJ databases">
        <title>Comparative genomics reveals the genomic features of Rhizophagus irregularis, R. cerebriforme, R. diaphanum and Gigaspora rosea, and their symbiotic lifestyle signature.</title>
        <authorList>
            <person name="Morin E."/>
            <person name="San Clemente H."/>
            <person name="Chen E.C.H."/>
            <person name="De La Providencia I."/>
            <person name="Hainaut M."/>
            <person name="Kuo A."/>
            <person name="Kohler A."/>
            <person name="Murat C."/>
            <person name="Tang N."/>
            <person name="Roy S."/>
            <person name="Loubradou J."/>
            <person name="Henrissat B."/>
            <person name="Grigoriev I.V."/>
            <person name="Corradi N."/>
            <person name="Roux C."/>
            <person name="Martin F.M."/>
        </authorList>
    </citation>
    <scope>NUCLEOTIDE SEQUENCE [LARGE SCALE GENOMIC DNA]</scope>
    <source>
        <strain evidence="3 4">DAOM 194757</strain>
    </source>
</reference>
<dbReference type="InterPro" id="IPR034164">
    <property type="entry name" value="Pepsin-like_dom"/>
</dbReference>
<dbReference type="PANTHER" id="PTHR47966:SF51">
    <property type="entry name" value="BETA-SITE APP-CLEAVING ENZYME, ISOFORM A-RELATED"/>
    <property type="match status" value="1"/>
</dbReference>
<dbReference type="GO" id="GO:0004190">
    <property type="term" value="F:aspartic-type endopeptidase activity"/>
    <property type="evidence" value="ECO:0007669"/>
    <property type="project" value="InterPro"/>
</dbReference>
<dbReference type="PROSITE" id="PS51767">
    <property type="entry name" value="PEPTIDASE_A1"/>
    <property type="match status" value="1"/>
</dbReference>
<dbReference type="EMBL" id="QKWP01000870">
    <property type="protein sequence ID" value="RIB14030.1"/>
    <property type="molecule type" value="Genomic_DNA"/>
</dbReference>
<dbReference type="PANTHER" id="PTHR47966">
    <property type="entry name" value="BETA-SITE APP-CLEAVING ENZYME, ISOFORM A-RELATED"/>
    <property type="match status" value="1"/>
</dbReference>
<dbReference type="Gene3D" id="2.40.70.10">
    <property type="entry name" value="Acid Proteases"/>
    <property type="match status" value="2"/>
</dbReference>
<dbReference type="CDD" id="cd05471">
    <property type="entry name" value="pepsin_like"/>
    <property type="match status" value="1"/>
</dbReference>
<comment type="caution">
    <text evidence="3">The sequence shown here is derived from an EMBL/GenBank/DDBJ whole genome shotgun (WGS) entry which is preliminary data.</text>
</comment>
<evidence type="ECO:0000256" key="1">
    <source>
        <dbReference type="ARBA" id="ARBA00007447"/>
    </source>
</evidence>
<comment type="similarity">
    <text evidence="1">Belongs to the peptidase A1 family.</text>
</comment>
<dbReference type="SUPFAM" id="SSF50630">
    <property type="entry name" value="Acid proteases"/>
    <property type="match status" value="1"/>
</dbReference>
<proteinExistence type="inferred from homology"/>
<dbReference type="AlphaFoldDB" id="A0A397UUU3"/>
<evidence type="ECO:0000313" key="3">
    <source>
        <dbReference type="EMBL" id="RIB14030.1"/>
    </source>
</evidence>
<feature type="domain" description="Peptidase A1" evidence="2">
    <location>
        <begin position="35"/>
        <end position="339"/>
    </location>
</feature>
<organism evidence="3 4">
    <name type="scientific">Gigaspora rosea</name>
    <dbReference type="NCBI Taxonomy" id="44941"/>
    <lineage>
        <taxon>Eukaryota</taxon>
        <taxon>Fungi</taxon>
        <taxon>Fungi incertae sedis</taxon>
        <taxon>Mucoromycota</taxon>
        <taxon>Glomeromycotina</taxon>
        <taxon>Glomeromycetes</taxon>
        <taxon>Diversisporales</taxon>
        <taxon>Gigasporaceae</taxon>
        <taxon>Gigaspora</taxon>
    </lineage>
</organism>
<sequence length="550" mass="61222">MSNTTNTIPTPTFTTTPIATLLTINLTFKQSLMQWSFPIQFGTPPQSLNIPIDTTYNLLWVVSEFCMSPFGDACKNSTNFFNTSLSNTISGSYQEFTIRYINGSEIEAIWASDTITMNNQIFVKMLFGLPKNIKGNDSISIPDTTTGLIGLMPYQNNQIVGLALSSNSEDVGNGGSVTFGGIDSGYIIGNNESNIVYQPLPQLSPTNEQFMFNVTNIYMNDMPINISGLFWLNSEIQTIQLDDDSAGIVVNRIPGGNYSSGGAIIDCNFTLSFDISFEIANQKWRLPLNTMIKDVINGTSQCESIITGGANSGFWIFGSAFIKSFYMVFDQSHSRFGIATRSDIDYGPLPQAIIAVQLPWFLTVQYQFNATCLKITDQLDRSQVFSIDNIDPNGFFHLSDIYLAQEGFTYSIDFYYDLLNNTDICTNELHLVYTPSLKADVTTGLWEIGLNYYSTSIRLQVLNGVECFVLLVVYGQTVFYEMIHILFPSDAVKDGYIDVPISFIYLGGKYTFVAFDNADFDSDKCIGNVIVSKSSLYPNVTVNPWTINFN</sequence>
<evidence type="ECO:0000259" key="2">
    <source>
        <dbReference type="PROSITE" id="PS51767"/>
    </source>
</evidence>
<gene>
    <name evidence="3" type="ORF">C2G38_2040510</name>
</gene>
<dbReference type="PRINTS" id="PR00792">
    <property type="entry name" value="PEPSIN"/>
</dbReference>
<dbReference type="GO" id="GO:0006508">
    <property type="term" value="P:proteolysis"/>
    <property type="evidence" value="ECO:0007669"/>
    <property type="project" value="InterPro"/>
</dbReference>
<protein>
    <submittedName>
        <fullName evidence="3">Aspartic peptidase domain-containing protein</fullName>
    </submittedName>
</protein>
<accession>A0A397UUU3</accession>
<dbReference type="InterPro" id="IPR033121">
    <property type="entry name" value="PEPTIDASE_A1"/>
</dbReference>
<dbReference type="Pfam" id="PF00026">
    <property type="entry name" value="Asp"/>
    <property type="match status" value="1"/>
</dbReference>
<dbReference type="Proteomes" id="UP000266673">
    <property type="component" value="Unassembled WGS sequence"/>
</dbReference>
<dbReference type="InterPro" id="IPR001461">
    <property type="entry name" value="Aspartic_peptidase_A1"/>
</dbReference>
<dbReference type="InterPro" id="IPR021109">
    <property type="entry name" value="Peptidase_aspartic_dom_sf"/>
</dbReference>
<evidence type="ECO:0000313" key="4">
    <source>
        <dbReference type="Proteomes" id="UP000266673"/>
    </source>
</evidence>
<dbReference type="STRING" id="44941.A0A397UUU3"/>
<keyword evidence="4" id="KW-1185">Reference proteome</keyword>
<dbReference type="OrthoDB" id="771136at2759"/>